<name>A0AAW0WT43_CHEQU</name>
<dbReference type="EMBL" id="JARKIK010000064">
    <property type="protein sequence ID" value="KAK8730441.1"/>
    <property type="molecule type" value="Genomic_DNA"/>
</dbReference>
<keyword evidence="2" id="KW-1185">Reference proteome</keyword>
<dbReference type="Proteomes" id="UP001445076">
    <property type="component" value="Unassembled WGS sequence"/>
</dbReference>
<gene>
    <name evidence="1" type="ORF">OTU49_008009</name>
</gene>
<organism evidence="1 2">
    <name type="scientific">Cherax quadricarinatus</name>
    <name type="common">Australian red claw crayfish</name>
    <dbReference type="NCBI Taxonomy" id="27406"/>
    <lineage>
        <taxon>Eukaryota</taxon>
        <taxon>Metazoa</taxon>
        <taxon>Ecdysozoa</taxon>
        <taxon>Arthropoda</taxon>
        <taxon>Crustacea</taxon>
        <taxon>Multicrustacea</taxon>
        <taxon>Malacostraca</taxon>
        <taxon>Eumalacostraca</taxon>
        <taxon>Eucarida</taxon>
        <taxon>Decapoda</taxon>
        <taxon>Pleocyemata</taxon>
        <taxon>Astacidea</taxon>
        <taxon>Parastacoidea</taxon>
        <taxon>Parastacidae</taxon>
        <taxon>Cherax</taxon>
    </lineage>
</organism>
<reference evidence="1 2" key="1">
    <citation type="journal article" date="2024" name="BMC Genomics">
        <title>Genome assembly of redclaw crayfish (Cherax quadricarinatus) provides insights into its immune adaptation and hypoxia tolerance.</title>
        <authorList>
            <person name="Liu Z."/>
            <person name="Zheng J."/>
            <person name="Li H."/>
            <person name="Fang K."/>
            <person name="Wang S."/>
            <person name="He J."/>
            <person name="Zhou D."/>
            <person name="Weng S."/>
            <person name="Chi M."/>
            <person name="Gu Z."/>
            <person name="He J."/>
            <person name="Li F."/>
            <person name="Wang M."/>
        </authorList>
    </citation>
    <scope>NUCLEOTIDE SEQUENCE [LARGE SCALE GENOMIC DNA]</scope>
    <source>
        <strain evidence="1">ZL_2023a</strain>
    </source>
</reference>
<sequence length="481" mass="54892">MQQRSLSRMHILVQRWGRTCGSCTSFRHVHSDASPSTIYNKDRELRTDKQLDLIVHQFQNTFLKIRDGKKGCVRANKYRNNKYNSSFDKESLTDINKNENIIDCDSNTTCNNNNTDLRSLNVFAVEKESAKLSAQIEKNTSLNNTKGIDQFDKMNSKTSESSTMGNKSADVNFMAFKSNLEQPKILSSKELFLLNDLVRSAQQTKELKEVENCVRENIQPPFAVLQRLCARTSKSNQVGVIHKLQELAQEMYPEESVQHMGFKYYLASALCYAGDVKGSLEQLSQLYFSHPRGLKKVKDTTTFVIYHVLSSNNEEHEQLVLKFVNNLAEELGWLAPALSLWSISFSSSLYRLQMMSEELLEKHPGLIKMLQRKLDGMVQRATWDGDTDLLYRILQLMLHFQLSKSYSPVTSMLLKLQCDMGNLSGAEETIKFARHMDVQLTASAVQRFLALLNYHKRPAPLFLLSLKYGHPPAKPSVSKPP</sequence>
<dbReference type="AlphaFoldDB" id="A0AAW0WT43"/>
<accession>A0AAW0WT43</accession>
<comment type="caution">
    <text evidence="1">The sequence shown here is derived from an EMBL/GenBank/DDBJ whole genome shotgun (WGS) entry which is preliminary data.</text>
</comment>
<evidence type="ECO:0000313" key="1">
    <source>
        <dbReference type="EMBL" id="KAK8730441.1"/>
    </source>
</evidence>
<proteinExistence type="predicted"/>
<feature type="non-terminal residue" evidence="1">
    <location>
        <position position="481"/>
    </location>
</feature>
<protein>
    <submittedName>
        <fullName evidence="1">Uncharacterized protein</fullName>
    </submittedName>
</protein>
<evidence type="ECO:0000313" key="2">
    <source>
        <dbReference type="Proteomes" id="UP001445076"/>
    </source>
</evidence>